<proteinExistence type="inferred from homology"/>
<evidence type="ECO:0000256" key="2">
    <source>
        <dbReference type="ARBA" id="ARBA00001946"/>
    </source>
</evidence>
<organism evidence="12">
    <name type="scientific">Granulicella tundricola (strain ATCC BAA-1859 / DSM 23138 / MP5ACTX9)</name>
    <dbReference type="NCBI Taxonomy" id="1198114"/>
    <lineage>
        <taxon>Bacteria</taxon>
        <taxon>Pseudomonadati</taxon>
        <taxon>Acidobacteriota</taxon>
        <taxon>Terriglobia</taxon>
        <taxon>Terriglobales</taxon>
        <taxon>Acidobacteriaceae</taxon>
        <taxon>Granulicella</taxon>
    </lineage>
</organism>
<comment type="pathway">
    <text evidence="3 9">Cofactor biosynthesis; tetrahydrofolate biosynthesis; 7,8-dihydrofolate from 2-amino-4-hydroxy-6-hydroxymethyl-7,8-dihydropteridine diphosphate and 4-aminobenzoate: step 1/2.</text>
</comment>
<dbReference type="GO" id="GO:0046872">
    <property type="term" value="F:metal ion binding"/>
    <property type="evidence" value="ECO:0007669"/>
    <property type="project" value="UniProtKB-KW"/>
</dbReference>
<evidence type="ECO:0000259" key="10">
    <source>
        <dbReference type="PROSITE" id="PS50972"/>
    </source>
</evidence>
<dbReference type="SUPFAM" id="SSF51717">
    <property type="entry name" value="Dihydropteroate synthetase-like"/>
    <property type="match status" value="1"/>
</dbReference>
<dbReference type="GO" id="GO:0046654">
    <property type="term" value="P:tetrahydrofolate biosynthetic process"/>
    <property type="evidence" value="ECO:0007669"/>
    <property type="project" value="UniProtKB-UniPathway"/>
</dbReference>
<dbReference type="Pfam" id="PF00809">
    <property type="entry name" value="Pterin_bind"/>
    <property type="match status" value="1"/>
</dbReference>
<gene>
    <name evidence="11" type="ordered locus">AciX9_3535</name>
</gene>
<name>E8X4Q1_GRATM</name>
<dbReference type="PROSITE" id="PS00792">
    <property type="entry name" value="DHPS_1"/>
    <property type="match status" value="1"/>
</dbReference>
<dbReference type="eggNOG" id="COG0294">
    <property type="taxonomic scope" value="Bacteria"/>
</dbReference>
<dbReference type="InterPro" id="IPR006390">
    <property type="entry name" value="DHP_synth_dom"/>
</dbReference>
<keyword evidence="8 9" id="KW-0289">Folate biosynthesis</keyword>
<evidence type="ECO:0000256" key="4">
    <source>
        <dbReference type="ARBA" id="ARBA00012458"/>
    </source>
</evidence>
<keyword evidence="6 9" id="KW-0479">Metal-binding</keyword>
<comment type="catalytic activity">
    <reaction evidence="1">
        <text>(7,8-dihydropterin-6-yl)methyl diphosphate + 4-aminobenzoate = 7,8-dihydropteroate + diphosphate</text>
        <dbReference type="Rhea" id="RHEA:19949"/>
        <dbReference type="ChEBI" id="CHEBI:17836"/>
        <dbReference type="ChEBI" id="CHEBI:17839"/>
        <dbReference type="ChEBI" id="CHEBI:33019"/>
        <dbReference type="ChEBI" id="CHEBI:72950"/>
        <dbReference type="EC" id="2.5.1.15"/>
    </reaction>
</comment>
<feature type="domain" description="Pterin-binding" evidence="10">
    <location>
        <begin position="24"/>
        <end position="276"/>
    </location>
</feature>
<protein>
    <recommendedName>
        <fullName evidence="4 9">Dihydropteroate synthase</fullName>
        <shortName evidence="9">DHPS</shortName>
        <ecNumber evidence="4 9">2.5.1.15</ecNumber>
    </recommendedName>
    <alternativeName>
        <fullName evidence="9">Dihydropteroate pyrophosphorylase</fullName>
    </alternativeName>
</protein>
<dbReference type="PANTHER" id="PTHR20941:SF1">
    <property type="entry name" value="FOLIC ACID SYNTHESIS PROTEIN FOL1"/>
    <property type="match status" value="1"/>
</dbReference>
<evidence type="ECO:0000256" key="6">
    <source>
        <dbReference type="ARBA" id="ARBA00022723"/>
    </source>
</evidence>
<dbReference type="STRING" id="1198114.AciX9_3535"/>
<dbReference type="CDD" id="cd00739">
    <property type="entry name" value="DHPS"/>
    <property type="match status" value="1"/>
</dbReference>
<keyword evidence="12" id="KW-1185">Reference proteome</keyword>
<evidence type="ECO:0000313" key="11">
    <source>
        <dbReference type="EMBL" id="ADW70540.1"/>
    </source>
</evidence>
<dbReference type="Proteomes" id="UP000000343">
    <property type="component" value="Chromosome"/>
</dbReference>
<dbReference type="PaxDb" id="1198114-AciX9_3535"/>
<dbReference type="PANTHER" id="PTHR20941">
    <property type="entry name" value="FOLATE SYNTHESIS PROTEINS"/>
    <property type="match status" value="1"/>
</dbReference>
<reference evidence="12" key="1">
    <citation type="submission" date="2011-01" db="EMBL/GenBank/DDBJ databases">
        <title>Complete sequence of chromosome of Acidobacterium sp. MP5ACTX9.</title>
        <authorList>
            <consortium name="US DOE Joint Genome Institute"/>
            <person name="Lucas S."/>
            <person name="Copeland A."/>
            <person name="Lapidus A."/>
            <person name="Cheng J.-F."/>
            <person name="Goodwin L."/>
            <person name="Pitluck S."/>
            <person name="Teshima H."/>
            <person name="Detter J.C."/>
            <person name="Han C."/>
            <person name="Tapia R."/>
            <person name="Land M."/>
            <person name="Hauser L."/>
            <person name="Kyrpides N."/>
            <person name="Ivanova N."/>
            <person name="Ovchinnikova G."/>
            <person name="Pagani I."/>
            <person name="Rawat S.R."/>
            <person name="Mannisto M."/>
            <person name="Haggblom M.M."/>
            <person name="Woyke T."/>
        </authorList>
    </citation>
    <scope>NUCLEOTIDE SEQUENCE [LARGE SCALE GENOMIC DNA]</scope>
    <source>
        <strain evidence="12">MP5ACTX9</strain>
    </source>
</reference>
<dbReference type="EC" id="2.5.1.15" evidence="4 9"/>
<dbReference type="InterPro" id="IPR000489">
    <property type="entry name" value="Pterin-binding_dom"/>
</dbReference>
<dbReference type="HOGENOM" id="CLU_008023_0_2_0"/>
<keyword evidence="7 9" id="KW-0460">Magnesium</keyword>
<dbReference type="InterPro" id="IPR011005">
    <property type="entry name" value="Dihydropteroate_synth-like_sf"/>
</dbReference>
<evidence type="ECO:0000256" key="3">
    <source>
        <dbReference type="ARBA" id="ARBA00004763"/>
    </source>
</evidence>
<dbReference type="InterPro" id="IPR045031">
    <property type="entry name" value="DHP_synth-like"/>
</dbReference>
<accession>E8X4Q1</accession>
<dbReference type="UniPathway" id="UPA00077">
    <property type="reaction ID" value="UER00156"/>
</dbReference>
<evidence type="ECO:0000256" key="5">
    <source>
        <dbReference type="ARBA" id="ARBA00022679"/>
    </source>
</evidence>
<evidence type="ECO:0000256" key="1">
    <source>
        <dbReference type="ARBA" id="ARBA00000012"/>
    </source>
</evidence>
<evidence type="ECO:0000256" key="7">
    <source>
        <dbReference type="ARBA" id="ARBA00022842"/>
    </source>
</evidence>
<keyword evidence="5 9" id="KW-0808">Transferase</keyword>
<dbReference type="PROSITE" id="PS00793">
    <property type="entry name" value="DHPS_2"/>
    <property type="match status" value="1"/>
</dbReference>
<dbReference type="PROSITE" id="PS50972">
    <property type="entry name" value="PTERIN_BINDING"/>
    <property type="match status" value="1"/>
</dbReference>
<evidence type="ECO:0000313" key="12">
    <source>
        <dbReference type="Proteomes" id="UP000000343"/>
    </source>
</evidence>
<evidence type="ECO:0000256" key="8">
    <source>
        <dbReference type="ARBA" id="ARBA00022909"/>
    </source>
</evidence>
<dbReference type="EMBL" id="CP002480">
    <property type="protein sequence ID" value="ADW70540.1"/>
    <property type="molecule type" value="Genomic_DNA"/>
</dbReference>
<dbReference type="KEGG" id="acm:AciX9_3535"/>
<dbReference type="GO" id="GO:0046656">
    <property type="term" value="P:folic acid biosynthetic process"/>
    <property type="evidence" value="ECO:0007669"/>
    <property type="project" value="UniProtKB-KW"/>
</dbReference>
<comment type="function">
    <text evidence="9">Catalyzes the condensation of para-aminobenzoate (pABA) with 6-hydroxymethyl-7,8-dihydropterin diphosphate (DHPt-PP) to form 7,8-dihydropteroate (H2Pte), the immediate precursor of folate derivatives.</text>
</comment>
<dbReference type="GO" id="GO:0004156">
    <property type="term" value="F:dihydropteroate synthase activity"/>
    <property type="evidence" value="ECO:0007669"/>
    <property type="project" value="UniProtKB-EC"/>
</dbReference>
<dbReference type="AlphaFoldDB" id="E8X4Q1"/>
<sequence>MGLPVRTSFEWRLRTRSMPLGKRTVLMGIVNVTPDSFSDGGMLGSVAQVVDHALWLLDEGADLVDVGGESTRPGAIALHTDQEQARVLPVLEAILKARPEAIVSVDTYHAATARRAAEAGAEIINDVSGLMWDPEMAAVMEETQVGVVLMHARGRPQEWAGLPPLADAEILPLVLTGLRESVRAAETAGVRTERIVIDPGFGFGKHGAENFVLHAGLERLGEIALPMLVGTSRKRFLSAEVENRAAGTLASGVAAVLSGAHILRVHEVRAMRAATEVADGILRSNH</sequence>
<comment type="cofactor">
    <cofactor evidence="2 9">
        <name>Mg(2+)</name>
        <dbReference type="ChEBI" id="CHEBI:18420"/>
    </cofactor>
</comment>
<comment type="similarity">
    <text evidence="9">Belongs to the DHPS family.</text>
</comment>
<dbReference type="NCBIfam" id="TIGR01496">
    <property type="entry name" value="DHPS"/>
    <property type="match status" value="1"/>
</dbReference>
<evidence type="ECO:0000256" key="9">
    <source>
        <dbReference type="RuleBase" id="RU361205"/>
    </source>
</evidence>
<dbReference type="Gene3D" id="3.20.20.20">
    <property type="entry name" value="Dihydropteroate synthase-like"/>
    <property type="match status" value="1"/>
</dbReference>